<reference evidence="1 2" key="2">
    <citation type="submission" date="2013-05" db="EMBL/GenBank/DDBJ databases">
        <authorList>
            <person name="Sibley D."/>
            <person name="Venepally P."/>
            <person name="Karamycheva S."/>
            <person name="Hadjithomas M."/>
            <person name="Khan A."/>
            <person name="Brunk B."/>
            <person name="Roos D."/>
            <person name="Caler E."/>
            <person name="Lorenzi H."/>
        </authorList>
    </citation>
    <scope>NUCLEOTIDE SEQUENCE [LARGE SCALE GENOMIC DNA]</scope>
    <source>
        <strain evidence="1 2">GT1</strain>
    </source>
</reference>
<comment type="caution">
    <text evidence="1">The sequence shown here is derived from an EMBL/GenBank/DDBJ whole genome shotgun (WGS) entry which is preliminary data.</text>
</comment>
<dbReference type="Proteomes" id="UP000005641">
    <property type="component" value="Unassembled WGS sequence"/>
</dbReference>
<sequence>MVGRIAQARELAGGGGTVRAERPCFICGSGAPRGPTALWHELSTCGVWRRLMGRLVRERKVVAYLRGWVRGYWLCVVVQSVSEIVERFFQGKTVTAIGPTSLGHDLSTCWVWRRHMVRPLYGMRLVECMRVWMSGYRL</sequence>
<name>S7UEZ8_TOXGG</name>
<evidence type="ECO:0000313" key="2">
    <source>
        <dbReference type="Proteomes" id="UP000005641"/>
    </source>
</evidence>
<protein>
    <submittedName>
        <fullName evidence="1">Uncharacterized protein</fullName>
    </submittedName>
</protein>
<dbReference type="AlphaFoldDB" id="S7UEZ8"/>
<reference evidence="1 2" key="1">
    <citation type="submission" date="2006-05" db="EMBL/GenBank/DDBJ databases">
        <authorList>
            <person name="Paulsen I."/>
        </authorList>
    </citation>
    <scope>NUCLEOTIDE SEQUENCE [LARGE SCALE GENOMIC DNA]</scope>
    <source>
        <strain evidence="1 2">GT1</strain>
    </source>
</reference>
<dbReference type="EMBL" id="AAQM03000509">
    <property type="protein sequence ID" value="EPR56741.1"/>
    <property type="molecule type" value="Genomic_DNA"/>
</dbReference>
<evidence type="ECO:0000313" key="1">
    <source>
        <dbReference type="EMBL" id="EPR56741.1"/>
    </source>
</evidence>
<gene>
    <name evidence="1" type="ORF">TGGT1_411560</name>
</gene>
<organism evidence="1 2">
    <name type="scientific">Toxoplasma gondii (strain ATCC 50853 / GT1)</name>
    <dbReference type="NCBI Taxonomy" id="507601"/>
    <lineage>
        <taxon>Eukaryota</taxon>
        <taxon>Sar</taxon>
        <taxon>Alveolata</taxon>
        <taxon>Apicomplexa</taxon>
        <taxon>Conoidasida</taxon>
        <taxon>Coccidia</taxon>
        <taxon>Eucoccidiorida</taxon>
        <taxon>Eimeriorina</taxon>
        <taxon>Sarcocystidae</taxon>
        <taxon>Toxoplasma</taxon>
    </lineage>
</organism>
<accession>S7UEZ8</accession>
<proteinExistence type="predicted"/>
<dbReference type="VEuPathDB" id="ToxoDB:TGGT1_411560"/>